<dbReference type="Proteomes" id="UP000623467">
    <property type="component" value="Unassembled WGS sequence"/>
</dbReference>
<sequence length="132" mass="15199">MQPVPNGHILLGEYAQRAVPVLRASIVSDTEKTRDAALLKFLKSLVDAMTQKDPALRPTIGEVIERFDNLCNGSSRWHLLRPSQKQPQTSARCRRRLKWLMDDVPAIPPYKRRLDRAPLSREMRAFSHKENK</sequence>
<keyword evidence="1" id="KW-0418">Kinase</keyword>
<protein>
    <submittedName>
        <fullName evidence="1">Protein kinase domain-containing protein</fullName>
    </submittedName>
</protein>
<keyword evidence="1" id="KW-0808">Transferase</keyword>
<evidence type="ECO:0000313" key="2">
    <source>
        <dbReference type="Proteomes" id="UP000623467"/>
    </source>
</evidence>
<dbReference type="EMBL" id="JACAZH010000004">
    <property type="protein sequence ID" value="KAF7370171.1"/>
    <property type="molecule type" value="Genomic_DNA"/>
</dbReference>
<dbReference type="GO" id="GO:0016301">
    <property type="term" value="F:kinase activity"/>
    <property type="evidence" value="ECO:0007669"/>
    <property type="project" value="UniProtKB-KW"/>
</dbReference>
<evidence type="ECO:0000313" key="1">
    <source>
        <dbReference type="EMBL" id="KAF7370171.1"/>
    </source>
</evidence>
<name>A0A8H6Z4G1_9AGAR</name>
<gene>
    <name evidence="1" type="ORF">MSAN_00647600</name>
</gene>
<dbReference type="AlphaFoldDB" id="A0A8H6Z4G1"/>
<accession>A0A8H6Z4G1</accession>
<dbReference type="OrthoDB" id="5987198at2759"/>
<organism evidence="1 2">
    <name type="scientific">Mycena sanguinolenta</name>
    <dbReference type="NCBI Taxonomy" id="230812"/>
    <lineage>
        <taxon>Eukaryota</taxon>
        <taxon>Fungi</taxon>
        <taxon>Dikarya</taxon>
        <taxon>Basidiomycota</taxon>
        <taxon>Agaricomycotina</taxon>
        <taxon>Agaricomycetes</taxon>
        <taxon>Agaricomycetidae</taxon>
        <taxon>Agaricales</taxon>
        <taxon>Marasmiineae</taxon>
        <taxon>Mycenaceae</taxon>
        <taxon>Mycena</taxon>
    </lineage>
</organism>
<comment type="caution">
    <text evidence="1">The sequence shown here is derived from an EMBL/GenBank/DDBJ whole genome shotgun (WGS) entry which is preliminary data.</text>
</comment>
<proteinExistence type="predicted"/>
<reference evidence="1" key="1">
    <citation type="submission" date="2020-05" db="EMBL/GenBank/DDBJ databases">
        <title>Mycena genomes resolve the evolution of fungal bioluminescence.</title>
        <authorList>
            <person name="Tsai I.J."/>
        </authorList>
    </citation>
    <scope>NUCLEOTIDE SEQUENCE</scope>
    <source>
        <strain evidence="1">160909Yilan</strain>
    </source>
</reference>
<keyword evidence="2" id="KW-1185">Reference proteome</keyword>